<dbReference type="AlphaFoldDB" id="A0A1X0B7R5"/>
<reference evidence="1 2" key="1">
    <citation type="submission" date="2017-02" db="EMBL/GenBank/DDBJ databases">
        <title>The new phylogeny of genus Mycobacterium.</title>
        <authorList>
            <person name="Tortoli E."/>
            <person name="Trovato A."/>
            <person name="Cirillo D.M."/>
        </authorList>
    </citation>
    <scope>NUCLEOTIDE SEQUENCE [LARGE SCALE GENOMIC DNA]</scope>
    <source>
        <strain evidence="1 2">RW6</strain>
    </source>
</reference>
<dbReference type="OrthoDB" id="4725699at2"/>
<gene>
    <name evidence="1" type="ORF">BST13_05900</name>
</gene>
<keyword evidence="2" id="KW-1185">Reference proteome</keyword>
<dbReference type="STRING" id="1927124.BST13_05900"/>
<evidence type="ECO:0000313" key="2">
    <source>
        <dbReference type="Proteomes" id="UP000192448"/>
    </source>
</evidence>
<name>A0A1X0B7R5_9MYCO</name>
<evidence type="ECO:0000313" key="1">
    <source>
        <dbReference type="EMBL" id="ORA38128.1"/>
    </source>
</evidence>
<protein>
    <submittedName>
        <fullName evidence="1">Uncharacterized protein</fullName>
    </submittedName>
</protein>
<dbReference type="Proteomes" id="UP000192448">
    <property type="component" value="Unassembled WGS sequence"/>
</dbReference>
<accession>A0A1X0B7R5</accession>
<proteinExistence type="predicted"/>
<organism evidence="1 2">
    <name type="scientific">Mycobacterium aquaticum</name>
    <dbReference type="NCBI Taxonomy" id="1927124"/>
    <lineage>
        <taxon>Bacteria</taxon>
        <taxon>Bacillati</taxon>
        <taxon>Actinomycetota</taxon>
        <taxon>Actinomycetes</taxon>
        <taxon>Mycobacteriales</taxon>
        <taxon>Mycobacteriaceae</taxon>
        <taxon>Mycobacterium</taxon>
    </lineage>
</organism>
<sequence length="137" mass="13925">MSTLVPFLDLSKPVGERLAPQMQQEIAEVAPSGLVNGAVTTAKLAEKAVTGPKLADGAATTEKIATNGVEAVNLAPGAVTTPKLDDDAVTAAKAGLGVVTAYDKDGNPVDAPMVFMTQTEYAAITPVPGVTYMLRAG</sequence>
<dbReference type="RefSeq" id="WP_083161622.1">
    <property type="nucleotide sequence ID" value="NZ_MVHF01000004.1"/>
</dbReference>
<comment type="caution">
    <text evidence="1">The sequence shown here is derived from an EMBL/GenBank/DDBJ whole genome shotgun (WGS) entry which is preliminary data.</text>
</comment>
<dbReference type="EMBL" id="MVHF01000004">
    <property type="protein sequence ID" value="ORA38128.1"/>
    <property type="molecule type" value="Genomic_DNA"/>
</dbReference>